<accession>A0A1H3XYI1</accession>
<evidence type="ECO:0000259" key="1">
    <source>
        <dbReference type="Pfam" id="PF07143"/>
    </source>
</evidence>
<name>A0A1H3XYI1_9BACI</name>
<dbReference type="Pfam" id="PF17186">
    <property type="entry name" value="Lipocalin_9"/>
    <property type="match status" value="1"/>
</dbReference>
<organism evidence="2 3">
    <name type="scientific">Thalassobacillus cyri</name>
    <dbReference type="NCBI Taxonomy" id="571932"/>
    <lineage>
        <taxon>Bacteria</taxon>
        <taxon>Bacillati</taxon>
        <taxon>Bacillota</taxon>
        <taxon>Bacilli</taxon>
        <taxon>Bacillales</taxon>
        <taxon>Bacillaceae</taxon>
        <taxon>Thalassobacillus</taxon>
    </lineage>
</organism>
<dbReference type="Gene3D" id="2.40.370.10">
    <property type="entry name" value="AttH-like domain"/>
    <property type="match status" value="2"/>
</dbReference>
<dbReference type="STRING" id="571932.SAMN05421743_102303"/>
<dbReference type="SUPFAM" id="SSF159245">
    <property type="entry name" value="AttH-like"/>
    <property type="match status" value="1"/>
</dbReference>
<dbReference type="Pfam" id="PF07143">
    <property type="entry name" value="CrtC"/>
    <property type="match status" value="1"/>
</dbReference>
<protein>
    <submittedName>
        <fullName evidence="2">Hydroxyneurosporene synthase (CrtC)</fullName>
    </submittedName>
</protein>
<proteinExistence type="predicted"/>
<sequence length="360" mass="41467">MEEQPDIRLPEDAGPHASSNIEWWYAFTFLNSSRGSRYALMTSFFQVGESACSKGHYLIYTLIDLDNKKQKNQSRIDNKLKRNMMFLYLPFYLLLHPFDTTMWRLYKSLIAGRIPRPHGLLRKAVIKQNPLRLMYGKNSMTFEKEKEDFHLLLSEDGITADLHFQPRKPHALIGTDGKPDDLYYYSFTQNKVSGKLHTHKGIESVSGEGWFDHQWGKDYSLVKGTGWNWFGLQLDDGRELLLNEMRSNDGETSSQMANVIEKDGTVRFTRNISFHPLKYWKSVKTNARYPIAWQITIPEFNIEIQTVPFFSNQEMLVLGPLQGIWEGAVSLTGKERLSNGAVNHLTGEGFMELVGYAFSS</sequence>
<evidence type="ECO:0000313" key="2">
    <source>
        <dbReference type="EMBL" id="SEA04363.1"/>
    </source>
</evidence>
<dbReference type="InterPro" id="IPR010791">
    <property type="entry name" value="AttH_dom"/>
</dbReference>
<dbReference type="PANTHER" id="PTHR38591">
    <property type="entry name" value="HYDROLASE"/>
    <property type="match status" value="1"/>
</dbReference>
<dbReference type="AlphaFoldDB" id="A0A1H3XYI1"/>
<dbReference type="InterPro" id="IPR023374">
    <property type="entry name" value="AttH-like_dom_sf"/>
</dbReference>
<reference evidence="2 3" key="1">
    <citation type="submission" date="2016-10" db="EMBL/GenBank/DDBJ databases">
        <authorList>
            <person name="de Groot N.N."/>
        </authorList>
    </citation>
    <scope>NUCLEOTIDE SEQUENCE [LARGE SCALE GENOMIC DNA]</scope>
    <source>
        <strain evidence="2 3">CCM7597</strain>
    </source>
</reference>
<dbReference type="EMBL" id="FNQR01000002">
    <property type="protein sequence ID" value="SEA04363.1"/>
    <property type="molecule type" value="Genomic_DNA"/>
</dbReference>
<keyword evidence="3" id="KW-1185">Reference proteome</keyword>
<dbReference type="PANTHER" id="PTHR38591:SF1">
    <property type="entry name" value="BLL1000 PROTEIN"/>
    <property type="match status" value="1"/>
</dbReference>
<dbReference type="RefSeq" id="WP_093042530.1">
    <property type="nucleotide sequence ID" value="NZ_FNQR01000002.1"/>
</dbReference>
<feature type="domain" description="AttH" evidence="1">
    <location>
        <begin position="21"/>
        <end position="217"/>
    </location>
</feature>
<evidence type="ECO:0000313" key="3">
    <source>
        <dbReference type="Proteomes" id="UP000198584"/>
    </source>
</evidence>
<gene>
    <name evidence="2" type="ORF">SAMN05421743_102303</name>
</gene>
<dbReference type="OrthoDB" id="9770826at2"/>
<dbReference type="Proteomes" id="UP000198584">
    <property type="component" value="Unassembled WGS sequence"/>
</dbReference>